<proteinExistence type="predicted"/>
<evidence type="ECO:0000259" key="1">
    <source>
        <dbReference type="PROSITE" id="PS50020"/>
    </source>
</evidence>
<dbReference type="InterPro" id="IPR036020">
    <property type="entry name" value="WW_dom_sf"/>
</dbReference>
<dbReference type="FunFam" id="2.20.70.10:FF:000107">
    <property type="entry name" value="Chromosome 19, whole genome shotgun sequence"/>
    <property type="match status" value="1"/>
</dbReference>
<keyword evidence="3" id="KW-1185">Reference proteome</keyword>
<dbReference type="EMBL" id="DS469977">
    <property type="protein sequence ID" value="EDO30814.1"/>
    <property type="molecule type" value="Genomic_DNA"/>
</dbReference>
<feature type="domain" description="WW" evidence="1">
    <location>
        <begin position="1"/>
        <end position="28"/>
    </location>
</feature>
<reference evidence="2 3" key="1">
    <citation type="journal article" date="2007" name="Science">
        <title>Sea anemone genome reveals ancestral eumetazoan gene repertoire and genomic organization.</title>
        <authorList>
            <person name="Putnam N.H."/>
            <person name="Srivastava M."/>
            <person name="Hellsten U."/>
            <person name="Dirks B."/>
            <person name="Chapman J."/>
            <person name="Salamov A."/>
            <person name="Terry A."/>
            <person name="Shapiro H."/>
            <person name="Lindquist E."/>
            <person name="Kapitonov V.V."/>
            <person name="Jurka J."/>
            <person name="Genikhovich G."/>
            <person name="Grigoriev I.V."/>
            <person name="Lucas S.M."/>
            <person name="Steele R.E."/>
            <person name="Finnerty J.R."/>
            <person name="Technau U."/>
            <person name="Martindale M.Q."/>
            <person name="Rokhsar D.S."/>
        </authorList>
    </citation>
    <scope>NUCLEOTIDE SEQUENCE [LARGE SCALE GENOMIC DNA]</scope>
    <source>
        <strain evidence="3">CH2 X CH6</strain>
    </source>
</reference>
<feature type="domain" description="WW" evidence="1">
    <location>
        <begin position="41"/>
        <end position="69"/>
    </location>
</feature>
<dbReference type="PANTHER" id="PTHR11864">
    <property type="entry name" value="PRE-MRNA-PROCESSING PROTEIN PRP40"/>
    <property type="match status" value="1"/>
</dbReference>
<organism evidence="2 3">
    <name type="scientific">Nematostella vectensis</name>
    <name type="common">Starlet sea anemone</name>
    <dbReference type="NCBI Taxonomy" id="45351"/>
    <lineage>
        <taxon>Eukaryota</taxon>
        <taxon>Metazoa</taxon>
        <taxon>Cnidaria</taxon>
        <taxon>Anthozoa</taxon>
        <taxon>Hexacorallia</taxon>
        <taxon>Actiniaria</taxon>
        <taxon>Edwardsiidae</taxon>
        <taxon>Nematostella</taxon>
    </lineage>
</organism>
<dbReference type="Gene3D" id="2.20.70.10">
    <property type="match status" value="2"/>
</dbReference>
<dbReference type="SUPFAM" id="SSF51045">
    <property type="entry name" value="WW domain"/>
    <property type="match status" value="2"/>
</dbReference>
<gene>
    <name evidence="2" type="ORF">NEMVEDRAFT_v1g139374</name>
</gene>
<feature type="non-terminal residue" evidence="2">
    <location>
        <position position="82"/>
    </location>
</feature>
<dbReference type="AlphaFoldDB" id="A7SZQ3"/>
<name>A7SZQ3_NEMVE</name>
<dbReference type="OMA" id="ESIWTEP"/>
<dbReference type="PhylomeDB" id="A7SZQ3"/>
<sequence>WTEHKAPDGRTYFYNNDSKVSTWQKPDELKTPSEIILDSFPWKEHKADSGRVYYHNTETKESIWTEPKELTELKGTFLHIAL</sequence>
<evidence type="ECO:0000313" key="3">
    <source>
        <dbReference type="Proteomes" id="UP000001593"/>
    </source>
</evidence>
<dbReference type="InterPro" id="IPR001202">
    <property type="entry name" value="WW_dom"/>
</dbReference>
<dbReference type="KEGG" id="nve:5501634"/>
<dbReference type="Proteomes" id="UP000001593">
    <property type="component" value="Unassembled WGS sequence"/>
</dbReference>
<dbReference type="HOGENOM" id="CLU_190844_0_0_1"/>
<accession>A7SZQ3</accession>
<dbReference type="STRING" id="45351.A7SZQ3"/>
<dbReference type="GO" id="GO:0045292">
    <property type="term" value="P:mRNA cis splicing, via spliceosome"/>
    <property type="evidence" value="ECO:0007669"/>
    <property type="project" value="InterPro"/>
</dbReference>
<dbReference type="PANTHER" id="PTHR11864:SF0">
    <property type="entry name" value="PRP40 PRE-MRNA PROCESSING FACTOR 40 HOMOLOG A (YEAST)"/>
    <property type="match status" value="1"/>
</dbReference>
<dbReference type="PROSITE" id="PS50020">
    <property type="entry name" value="WW_DOMAIN_2"/>
    <property type="match status" value="2"/>
</dbReference>
<evidence type="ECO:0000313" key="2">
    <source>
        <dbReference type="EMBL" id="EDO30814.1"/>
    </source>
</evidence>
<protein>
    <recommendedName>
        <fullName evidence="1">WW domain-containing protein</fullName>
    </recommendedName>
</protein>
<dbReference type="InterPro" id="IPR039726">
    <property type="entry name" value="Prp40-like"/>
</dbReference>
<dbReference type="Pfam" id="PF00397">
    <property type="entry name" value="WW"/>
    <property type="match status" value="2"/>
</dbReference>
<dbReference type="InParanoid" id="A7SZQ3"/>
<dbReference type="PROSITE" id="PS01159">
    <property type="entry name" value="WW_DOMAIN_1"/>
    <property type="match status" value="1"/>
</dbReference>
<dbReference type="eggNOG" id="KOG0152">
    <property type="taxonomic scope" value="Eukaryota"/>
</dbReference>
<dbReference type="CDD" id="cd00201">
    <property type="entry name" value="WW"/>
    <property type="match status" value="2"/>
</dbReference>
<dbReference type="SMART" id="SM00456">
    <property type="entry name" value="WW"/>
    <property type="match status" value="2"/>
</dbReference>